<dbReference type="RefSeq" id="WP_084240549.1">
    <property type="nucleotide sequence ID" value="NZ_FWXT01000003.1"/>
</dbReference>
<dbReference type="EMBL" id="FWXT01000003">
    <property type="protein sequence ID" value="SMC96392.1"/>
    <property type="molecule type" value="Genomic_DNA"/>
</dbReference>
<dbReference type="OrthoDB" id="943693at2"/>
<keyword evidence="2" id="KW-1185">Reference proteome</keyword>
<sequence length="281" mass="31935">MGVELNWQGSVLLALKDKGIEVQSFLHENYSMLLCNGLVAIHLIPLGNVYKAEELIVLQRMYQLKGVTVLQLWQDVWYSRSAQVLGRIKSVLGLNKRLYGRKAKVVSINQQQADDFLNDNHLQGSAKSRYKYALVLEGELIAVACFSNVRYMKKIAPGYRSVELIRFATRIGFTVTGGFTRLLKHLIKTIGPDDVMSYADRDWSLGNAYQQAGFKLTEVTLPASIWLRRKDMQRFFSHRLPADALPGRDADLLAVPAERAFIPVFNTGNLKYLLYLKSRQH</sequence>
<proteinExistence type="predicted"/>
<evidence type="ECO:0000313" key="2">
    <source>
        <dbReference type="Proteomes" id="UP000192756"/>
    </source>
</evidence>
<name>A0A1W2DGY1_9SPHI</name>
<accession>A0A1W2DGY1</accession>
<gene>
    <name evidence="1" type="ORF">SAMN04488524_3767</name>
</gene>
<dbReference type="STRING" id="151894.SAMN04488524_3767"/>
<organism evidence="1 2">
    <name type="scientific">Pedobacter africanus</name>
    <dbReference type="NCBI Taxonomy" id="151894"/>
    <lineage>
        <taxon>Bacteria</taxon>
        <taxon>Pseudomonadati</taxon>
        <taxon>Bacteroidota</taxon>
        <taxon>Sphingobacteriia</taxon>
        <taxon>Sphingobacteriales</taxon>
        <taxon>Sphingobacteriaceae</taxon>
        <taxon>Pedobacter</taxon>
    </lineage>
</organism>
<protein>
    <submittedName>
        <fullName evidence="1">Uncharacterized protein</fullName>
    </submittedName>
</protein>
<dbReference type="Proteomes" id="UP000192756">
    <property type="component" value="Unassembled WGS sequence"/>
</dbReference>
<reference evidence="2" key="1">
    <citation type="submission" date="2017-04" db="EMBL/GenBank/DDBJ databases">
        <authorList>
            <person name="Varghese N."/>
            <person name="Submissions S."/>
        </authorList>
    </citation>
    <scope>NUCLEOTIDE SEQUENCE [LARGE SCALE GENOMIC DNA]</scope>
    <source>
        <strain evidence="2">DSM 12126</strain>
    </source>
</reference>
<evidence type="ECO:0000313" key="1">
    <source>
        <dbReference type="EMBL" id="SMC96392.1"/>
    </source>
</evidence>
<dbReference type="AlphaFoldDB" id="A0A1W2DGY1"/>